<comment type="caution">
    <text evidence="1">The sequence shown here is derived from an EMBL/GenBank/DDBJ whole genome shotgun (WGS) entry which is preliminary data.</text>
</comment>
<keyword evidence="2" id="KW-1185">Reference proteome</keyword>
<protein>
    <submittedName>
        <fullName evidence="1">Uncharacterized protein</fullName>
    </submittedName>
</protein>
<dbReference type="EMBL" id="VJND01000002">
    <property type="protein sequence ID" value="TSE26912.1"/>
    <property type="molecule type" value="Genomic_DNA"/>
</dbReference>
<accession>A0A554WTK2</accession>
<evidence type="ECO:0000313" key="2">
    <source>
        <dbReference type="Proteomes" id="UP000320225"/>
    </source>
</evidence>
<reference evidence="1 2" key="1">
    <citation type="submission" date="2019-07" db="EMBL/GenBank/DDBJ databases">
        <title>Tepidimonas sediminis YIM 72259 draft genome.</title>
        <authorList>
            <person name="Da Costa M.S."/>
            <person name="Froufe H.J.C."/>
            <person name="Egas C."/>
            <person name="Albuquerque L."/>
        </authorList>
    </citation>
    <scope>NUCLEOTIDE SEQUENCE [LARGE SCALE GENOMIC DNA]</scope>
    <source>
        <strain evidence="1 2">YIM 72259</strain>
    </source>
</reference>
<dbReference type="Proteomes" id="UP000320225">
    <property type="component" value="Unassembled WGS sequence"/>
</dbReference>
<evidence type="ECO:0000313" key="1">
    <source>
        <dbReference type="EMBL" id="TSE26912.1"/>
    </source>
</evidence>
<organism evidence="1 2">
    <name type="scientific">Tepidimonas sediminis</name>
    <dbReference type="NCBI Taxonomy" id="2588941"/>
    <lineage>
        <taxon>Bacteria</taxon>
        <taxon>Pseudomonadati</taxon>
        <taxon>Pseudomonadota</taxon>
        <taxon>Betaproteobacteria</taxon>
        <taxon>Burkholderiales</taxon>
        <taxon>Tepidimonas</taxon>
    </lineage>
</organism>
<name>A0A554WTK2_9BURK</name>
<sequence length="91" mass="9878">MAAERLPPSVLGAARRLEALGLGDPRMAAEAAPDVLALLDHDRAGLLELVLPTITMTGWQTELLRCVAALARGQEPPEPLQWLPNWPHNRA</sequence>
<dbReference type="AlphaFoldDB" id="A0A554WTK2"/>
<gene>
    <name evidence="1" type="ORF">Tsedi_00622</name>
</gene>
<dbReference type="OrthoDB" id="9852827at2"/>
<dbReference type="RefSeq" id="WP_143893515.1">
    <property type="nucleotide sequence ID" value="NZ_VJND01000002.1"/>
</dbReference>
<proteinExistence type="predicted"/>